<dbReference type="OrthoDB" id="9802264at2"/>
<gene>
    <name evidence="5" type="ORF">HMPREF9257_0478</name>
</gene>
<dbReference type="RefSeq" id="WP_006417997.1">
    <property type="nucleotide sequence ID" value="NZ_AENN01000010.1"/>
</dbReference>
<dbReference type="AlphaFoldDB" id="E4KND0"/>
<evidence type="ECO:0000256" key="2">
    <source>
        <dbReference type="ARBA" id="ARBA00022741"/>
    </source>
</evidence>
<dbReference type="InterPro" id="IPR027417">
    <property type="entry name" value="P-loop_NTPase"/>
</dbReference>
<dbReference type="InterPro" id="IPR017871">
    <property type="entry name" value="ABC_transporter-like_CS"/>
</dbReference>
<protein>
    <submittedName>
        <fullName evidence="5">ABC transporter, ATP-binding protein</fullName>
    </submittedName>
</protein>
<dbReference type="GO" id="GO:0016887">
    <property type="term" value="F:ATP hydrolysis activity"/>
    <property type="evidence" value="ECO:0007669"/>
    <property type="project" value="InterPro"/>
</dbReference>
<dbReference type="eggNOG" id="COG1116">
    <property type="taxonomic scope" value="Bacteria"/>
</dbReference>
<dbReference type="PROSITE" id="PS50893">
    <property type="entry name" value="ABC_TRANSPORTER_2"/>
    <property type="match status" value="1"/>
</dbReference>
<keyword evidence="6" id="KW-1185">Reference proteome</keyword>
<keyword evidence="2" id="KW-0547">Nucleotide-binding</keyword>
<dbReference type="GO" id="GO:0005524">
    <property type="term" value="F:ATP binding"/>
    <property type="evidence" value="ECO:0007669"/>
    <property type="project" value="UniProtKB-KW"/>
</dbReference>
<dbReference type="Proteomes" id="UP000005990">
    <property type="component" value="Unassembled WGS sequence"/>
</dbReference>
<dbReference type="SUPFAM" id="SSF52540">
    <property type="entry name" value="P-loop containing nucleoside triphosphate hydrolases"/>
    <property type="match status" value="1"/>
</dbReference>
<accession>E4KND0</accession>
<evidence type="ECO:0000313" key="5">
    <source>
        <dbReference type="EMBL" id="EFR31552.1"/>
    </source>
</evidence>
<keyword evidence="3 5" id="KW-0067">ATP-binding</keyword>
<dbReference type="PANTHER" id="PTHR42788:SF2">
    <property type="entry name" value="ABC TRANSPORTER ATP-BINDING PROTEIN"/>
    <property type="match status" value="1"/>
</dbReference>
<organism evidence="5 6">
    <name type="scientific">Eremococcus coleocola ACS-139-V-Col8</name>
    <dbReference type="NCBI Taxonomy" id="908337"/>
    <lineage>
        <taxon>Bacteria</taxon>
        <taxon>Bacillati</taxon>
        <taxon>Bacillota</taxon>
        <taxon>Bacilli</taxon>
        <taxon>Lactobacillales</taxon>
        <taxon>Aerococcaceae</taxon>
        <taxon>Eremococcus</taxon>
    </lineage>
</organism>
<name>E4KND0_9LACT</name>
<sequence>MIDIQDLTFSFKGPGQAPVLDDIHAQLPEGHFISLIGKSGSGKSTLFKILTQDLTPQAGQVTFQGRPLGAQEVAYMPQKDLLLPWASVLDNVLLPQKLNPKVKVHRDQALAWLDKAGLAKVTQALPQDLSGGMRQRVAFVRTLMMDKPILLLDEPFGTLDYFTQMEMQAWLLDIWQDLKTTVILITHNIEEAVYLSDHVMILHPAGTTPKGQQLDRVTIDLDRPRRQDMRYLPQFVQYKKVLEEAIHHDL</sequence>
<dbReference type="InterPro" id="IPR050166">
    <property type="entry name" value="ABC_transporter_ATP-bind"/>
</dbReference>
<evidence type="ECO:0000256" key="3">
    <source>
        <dbReference type="ARBA" id="ARBA00022840"/>
    </source>
</evidence>
<dbReference type="InterPro" id="IPR003439">
    <property type="entry name" value="ABC_transporter-like_ATP-bd"/>
</dbReference>
<dbReference type="PROSITE" id="PS00211">
    <property type="entry name" value="ABC_TRANSPORTER_1"/>
    <property type="match status" value="1"/>
</dbReference>
<dbReference type="SMART" id="SM00382">
    <property type="entry name" value="AAA"/>
    <property type="match status" value="1"/>
</dbReference>
<dbReference type="STRING" id="908337.HMPREF9257_0478"/>
<evidence type="ECO:0000313" key="6">
    <source>
        <dbReference type="Proteomes" id="UP000005990"/>
    </source>
</evidence>
<dbReference type="Gene3D" id="3.40.50.300">
    <property type="entry name" value="P-loop containing nucleotide triphosphate hydrolases"/>
    <property type="match status" value="1"/>
</dbReference>
<evidence type="ECO:0000259" key="4">
    <source>
        <dbReference type="PROSITE" id="PS50893"/>
    </source>
</evidence>
<dbReference type="EMBL" id="AENN01000010">
    <property type="protein sequence ID" value="EFR31552.1"/>
    <property type="molecule type" value="Genomic_DNA"/>
</dbReference>
<comment type="caution">
    <text evidence="5">The sequence shown here is derived from an EMBL/GenBank/DDBJ whole genome shotgun (WGS) entry which is preliminary data.</text>
</comment>
<reference evidence="5 6" key="1">
    <citation type="submission" date="2010-10" db="EMBL/GenBank/DDBJ databases">
        <authorList>
            <person name="Durkin A.S."/>
            <person name="Madupu R."/>
            <person name="Torralba M."/>
            <person name="Gillis M."/>
            <person name="Methe B."/>
            <person name="Sutton G."/>
            <person name="Nelson K.E."/>
        </authorList>
    </citation>
    <scope>NUCLEOTIDE SEQUENCE [LARGE SCALE GENOMIC DNA]</scope>
    <source>
        <strain evidence="5 6">ACS-139-V-Col8</strain>
    </source>
</reference>
<feature type="domain" description="ABC transporter" evidence="4">
    <location>
        <begin position="2"/>
        <end position="229"/>
    </location>
</feature>
<keyword evidence="1" id="KW-0813">Transport</keyword>
<dbReference type="PANTHER" id="PTHR42788">
    <property type="entry name" value="TAURINE IMPORT ATP-BINDING PROTEIN-RELATED"/>
    <property type="match status" value="1"/>
</dbReference>
<proteinExistence type="predicted"/>
<evidence type="ECO:0000256" key="1">
    <source>
        <dbReference type="ARBA" id="ARBA00022448"/>
    </source>
</evidence>
<dbReference type="Pfam" id="PF00005">
    <property type="entry name" value="ABC_tran"/>
    <property type="match status" value="1"/>
</dbReference>
<dbReference type="InterPro" id="IPR003593">
    <property type="entry name" value="AAA+_ATPase"/>
</dbReference>